<dbReference type="Pfam" id="PF04860">
    <property type="entry name" value="Phage_portal"/>
    <property type="match status" value="1"/>
</dbReference>
<evidence type="ECO:0000256" key="2">
    <source>
        <dbReference type="ARBA" id="ARBA00023009"/>
    </source>
</evidence>
<accession>A0A8S5NUL1</accession>
<dbReference type="InterPro" id="IPR006944">
    <property type="entry name" value="Phage/GTA_portal"/>
</dbReference>
<evidence type="ECO:0000313" key="5">
    <source>
        <dbReference type="EMBL" id="DAD98417.1"/>
    </source>
</evidence>
<evidence type="ECO:0000256" key="1">
    <source>
        <dbReference type="ARBA" id="ARBA00022950"/>
    </source>
</evidence>
<organism evidence="5">
    <name type="scientific">Siphoviridae sp. ctQLz13</name>
    <dbReference type="NCBI Taxonomy" id="2825492"/>
    <lineage>
        <taxon>Viruses</taxon>
        <taxon>Duplodnaviria</taxon>
        <taxon>Heunggongvirae</taxon>
        <taxon>Uroviricota</taxon>
        <taxon>Caudoviricetes</taxon>
    </lineage>
</organism>
<keyword evidence="2" id="KW-1171">Viral genome ejection through host cell envelope</keyword>
<evidence type="ECO:0000256" key="4">
    <source>
        <dbReference type="SAM" id="MobiDB-lite"/>
    </source>
</evidence>
<protein>
    <submittedName>
        <fullName evidence="5">Portal protein</fullName>
    </submittedName>
</protein>
<feature type="region of interest" description="Disordered" evidence="4">
    <location>
        <begin position="375"/>
        <end position="406"/>
    </location>
</feature>
<feature type="compositionally biased region" description="Basic and acidic residues" evidence="4">
    <location>
        <begin position="375"/>
        <end position="388"/>
    </location>
</feature>
<name>A0A8S5NUL1_9CAUD</name>
<reference evidence="5" key="1">
    <citation type="journal article" date="2021" name="Proc. Natl. Acad. Sci. U.S.A.">
        <title>A Catalog of Tens of Thousands of Viruses from Human Metagenomes Reveals Hidden Associations with Chronic Diseases.</title>
        <authorList>
            <person name="Tisza M.J."/>
            <person name="Buck C.B."/>
        </authorList>
    </citation>
    <scope>NUCLEOTIDE SEQUENCE</scope>
    <source>
        <strain evidence="5">CtQLz13</strain>
    </source>
</reference>
<keyword evidence="2" id="KW-1160">Virus entry into host cell</keyword>
<keyword evidence="2" id="KW-1162">Viral penetration into host cytoplasm</keyword>
<sequence>MGFVERLKEIFPRSQITRQGTDVIFVDLPSSIYIKELAIYTAISLIANAVSQSEIRCYENNKQTKTEDYYSLNIKPNPNESASQFWHKVVERMFRNPEGALCFISRRNLYCADDFSIREKRPFKGNLYDGIVIDEYSLNRTFSAKQCFLFRLEKTQARGLIEGAYRELNDVISTALQSYQNTNQVKYIFKVDSIQAGDERFNTEFENFLQEGIKKYTSGESKVYVQYRGRELTEADRKQSQKNSDDIVKLIDEIFSVTGKAFKIPDSLMTGNINNMEEVVNAFLTFAVDPVADEIGKTLTGAYGYESWASGRYYEVDTSKVGHVDVFKMAEKIDKLISSSFMSIDEVRERAGEDAINEDWSKKHLLTKNYQTIDEALKENGGGEKNGDEPQNDVSNYAPTGGQRRI</sequence>
<proteinExistence type="predicted"/>
<evidence type="ECO:0000256" key="3">
    <source>
        <dbReference type="ARBA" id="ARBA00023219"/>
    </source>
</evidence>
<keyword evidence="1" id="KW-1188">Viral release from host cell</keyword>
<keyword evidence="1" id="KW-0118">Viral capsid assembly</keyword>
<dbReference type="EMBL" id="BK015262">
    <property type="protein sequence ID" value="DAD98417.1"/>
    <property type="molecule type" value="Genomic_DNA"/>
</dbReference>
<keyword evidence="3" id="KW-0231">Viral genome packaging</keyword>